<dbReference type="GO" id="GO:0008270">
    <property type="term" value="F:zinc ion binding"/>
    <property type="evidence" value="ECO:0007669"/>
    <property type="project" value="UniProtKB-KW"/>
</dbReference>
<dbReference type="SUPFAM" id="SSF57716">
    <property type="entry name" value="Glucocorticoid receptor-like (DNA-binding domain)"/>
    <property type="match status" value="1"/>
</dbReference>
<feature type="domain" description="Zinc finger DksA/TraR C4-type" evidence="5">
    <location>
        <begin position="67"/>
        <end position="98"/>
    </location>
</feature>
<dbReference type="Pfam" id="PF01258">
    <property type="entry name" value="zf-dskA_traR"/>
    <property type="match status" value="1"/>
</dbReference>
<dbReference type="InterPro" id="IPR020458">
    <property type="entry name" value="Znf_DskA_TraR_CS"/>
</dbReference>
<dbReference type="Gene3D" id="1.20.120.910">
    <property type="entry name" value="DksA, coiled-coil domain"/>
    <property type="match status" value="1"/>
</dbReference>
<evidence type="ECO:0000256" key="4">
    <source>
        <dbReference type="PROSITE-ProRule" id="PRU00510"/>
    </source>
</evidence>
<dbReference type="PROSITE" id="PS51128">
    <property type="entry name" value="ZF_DKSA_2"/>
    <property type="match status" value="1"/>
</dbReference>
<evidence type="ECO:0000256" key="1">
    <source>
        <dbReference type="ARBA" id="ARBA00022723"/>
    </source>
</evidence>
<name>A0A3A8QTB5_9BACT</name>
<evidence type="ECO:0000256" key="3">
    <source>
        <dbReference type="ARBA" id="ARBA00022833"/>
    </source>
</evidence>
<organism evidence="6 7">
    <name type="scientific">Corallococcus interemptor</name>
    <dbReference type="NCBI Taxonomy" id="2316720"/>
    <lineage>
        <taxon>Bacteria</taxon>
        <taxon>Pseudomonadati</taxon>
        <taxon>Myxococcota</taxon>
        <taxon>Myxococcia</taxon>
        <taxon>Myxococcales</taxon>
        <taxon>Cystobacterineae</taxon>
        <taxon>Myxococcaceae</taxon>
        <taxon>Corallococcus</taxon>
    </lineage>
</organism>
<proteinExistence type="predicted"/>
<dbReference type="AlphaFoldDB" id="A0A3A8QTB5"/>
<dbReference type="PANTHER" id="PTHR33823:SF4">
    <property type="entry name" value="GENERAL STRESS PROTEIN 16O"/>
    <property type="match status" value="1"/>
</dbReference>
<reference evidence="7" key="1">
    <citation type="submission" date="2018-09" db="EMBL/GenBank/DDBJ databases">
        <authorList>
            <person name="Livingstone P.G."/>
            <person name="Whitworth D.E."/>
        </authorList>
    </citation>
    <scope>NUCLEOTIDE SEQUENCE [LARGE SCALE GENOMIC DNA]</scope>
    <source>
        <strain evidence="7">AB047A</strain>
    </source>
</reference>
<evidence type="ECO:0000313" key="6">
    <source>
        <dbReference type="EMBL" id="RKH71953.1"/>
    </source>
</evidence>
<accession>A0A3A8QTB5</accession>
<keyword evidence="2" id="KW-0863">Zinc-finger</keyword>
<evidence type="ECO:0000259" key="5">
    <source>
        <dbReference type="Pfam" id="PF01258"/>
    </source>
</evidence>
<dbReference type="InterPro" id="IPR000962">
    <property type="entry name" value="Znf_DskA_TraR"/>
</dbReference>
<keyword evidence="7" id="KW-1185">Reference proteome</keyword>
<keyword evidence="1" id="KW-0479">Metal-binding</keyword>
<dbReference type="Proteomes" id="UP000282656">
    <property type="component" value="Unassembled WGS sequence"/>
</dbReference>
<feature type="zinc finger region" description="dksA C4-type" evidence="4">
    <location>
        <begin position="72"/>
        <end position="96"/>
    </location>
</feature>
<dbReference type="PROSITE" id="PS01102">
    <property type="entry name" value="ZF_DKSA_1"/>
    <property type="match status" value="1"/>
</dbReference>
<gene>
    <name evidence="6" type="ORF">D7X96_06230</name>
</gene>
<dbReference type="PANTHER" id="PTHR33823">
    <property type="entry name" value="RNA POLYMERASE-BINDING TRANSCRIPTION FACTOR DKSA-RELATED"/>
    <property type="match status" value="1"/>
</dbReference>
<dbReference type="EMBL" id="RAWM01000011">
    <property type="protein sequence ID" value="RKH71953.1"/>
    <property type="molecule type" value="Genomic_DNA"/>
</dbReference>
<comment type="caution">
    <text evidence="6">The sequence shown here is derived from an EMBL/GenBank/DDBJ whole genome shotgun (WGS) entry which is preliminary data.</text>
</comment>
<protein>
    <recommendedName>
        <fullName evidence="5">Zinc finger DksA/TraR C4-type domain-containing protein</fullName>
    </recommendedName>
</protein>
<sequence length="106" mass="11665">MPARDEDSMHVDPITTLARRMLLSRRDALRAARADEEVAARPPVRRACLPPRELEEVEAALERIEQGRFGGCERCGGAIGRQRLLAVPEARCCLACADARARDANA</sequence>
<evidence type="ECO:0000256" key="2">
    <source>
        <dbReference type="ARBA" id="ARBA00022771"/>
    </source>
</evidence>
<evidence type="ECO:0000313" key="7">
    <source>
        <dbReference type="Proteomes" id="UP000282656"/>
    </source>
</evidence>
<keyword evidence="3" id="KW-0862">Zinc</keyword>